<dbReference type="InterPro" id="IPR027417">
    <property type="entry name" value="P-loop_NTPase"/>
</dbReference>
<dbReference type="SUPFAM" id="SSF52540">
    <property type="entry name" value="P-loop containing nucleoside triphosphate hydrolases"/>
    <property type="match status" value="1"/>
</dbReference>
<dbReference type="GO" id="GO:0005524">
    <property type="term" value="F:ATP binding"/>
    <property type="evidence" value="ECO:0007669"/>
    <property type="project" value="UniProtKB-KW"/>
</dbReference>
<reference evidence="4 5" key="1">
    <citation type="journal article" date="2009" name="Stand. Genomic Sci.">
        <title>Complete genome sequence of Catenulispora acidiphila type strain (ID 139908).</title>
        <authorList>
            <person name="Copeland A."/>
            <person name="Lapidus A."/>
            <person name="Glavina Del Rio T."/>
            <person name="Nolan M."/>
            <person name="Lucas S."/>
            <person name="Chen F."/>
            <person name="Tice H."/>
            <person name="Cheng J.F."/>
            <person name="Bruce D."/>
            <person name="Goodwin L."/>
            <person name="Pitluck S."/>
            <person name="Mikhailova N."/>
            <person name="Pati A."/>
            <person name="Ivanova N."/>
            <person name="Mavromatis K."/>
            <person name="Chen A."/>
            <person name="Palaniappan K."/>
            <person name="Chain P."/>
            <person name="Land M."/>
            <person name="Hauser L."/>
            <person name="Chang Y.J."/>
            <person name="Jeffries C.D."/>
            <person name="Chertkov O."/>
            <person name="Brettin T."/>
            <person name="Detter J.C."/>
            <person name="Han C."/>
            <person name="Ali Z."/>
            <person name="Tindall B.J."/>
            <person name="Goker M."/>
            <person name="Bristow J."/>
            <person name="Eisen J.A."/>
            <person name="Markowitz V."/>
            <person name="Hugenholtz P."/>
            <person name="Kyrpides N.C."/>
            <person name="Klenk H.P."/>
        </authorList>
    </citation>
    <scope>NUCLEOTIDE SEQUENCE [LARGE SCALE GENOMIC DNA]</scope>
    <source>
        <strain evidence="5">DSM 44928 / JCM 14897 / NBRC 102108 / NRRL B-24433 / ID139908</strain>
    </source>
</reference>
<dbReference type="InterPro" id="IPR049945">
    <property type="entry name" value="AAA_22"/>
</dbReference>
<dbReference type="InParanoid" id="C7QAL7"/>
<dbReference type="HOGENOM" id="CLU_015308_1_0_11"/>
<name>C7QAL7_CATAD</name>
<evidence type="ECO:0000313" key="4">
    <source>
        <dbReference type="EMBL" id="ACU72516.1"/>
    </source>
</evidence>
<dbReference type="STRING" id="479433.Caci_3613"/>
<dbReference type="PANTHER" id="PTHR16305">
    <property type="entry name" value="TESTICULAR SOLUBLE ADENYLYL CYCLASE"/>
    <property type="match status" value="1"/>
</dbReference>
<evidence type="ECO:0000256" key="1">
    <source>
        <dbReference type="ARBA" id="ARBA00022741"/>
    </source>
</evidence>
<protein>
    <submittedName>
        <fullName evidence="4">Transcriptional regulator, LuxR family</fullName>
    </submittedName>
</protein>
<dbReference type="PROSITE" id="PS00622">
    <property type="entry name" value="HTH_LUXR_1"/>
    <property type="match status" value="1"/>
</dbReference>
<dbReference type="GO" id="GO:0004016">
    <property type="term" value="F:adenylate cyclase activity"/>
    <property type="evidence" value="ECO:0007669"/>
    <property type="project" value="TreeGrafter"/>
</dbReference>
<dbReference type="GO" id="GO:0003677">
    <property type="term" value="F:DNA binding"/>
    <property type="evidence" value="ECO:0007669"/>
    <property type="project" value="InterPro"/>
</dbReference>
<dbReference type="AlphaFoldDB" id="C7QAL7"/>
<dbReference type="eggNOG" id="COG2909">
    <property type="taxonomic scope" value="Bacteria"/>
</dbReference>
<dbReference type="Pfam" id="PF13401">
    <property type="entry name" value="AAA_22"/>
    <property type="match status" value="1"/>
</dbReference>
<dbReference type="RefSeq" id="WP_015792245.1">
    <property type="nucleotide sequence ID" value="NC_013131.1"/>
</dbReference>
<dbReference type="Proteomes" id="UP000000851">
    <property type="component" value="Chromosome"/>
</dbReference>
<dbReference type="PRINTS" id="PR00038">
    <property type="entry name" value="HTHLUXR"/>
</dbReference>
<dbReference type="CDD" id="cd06170">
    <property type="entry name" value="LuxR_C_like"/>
    <property type="match status" value="1"/>
</dbReference>
<dbReference type="EMBL" id="CP001700">
    <property type="protein sequence ID" value="ACU72516.1"/>
    <property type="molecule type" value="Genomic_DNA"/>
</dbReference>
<dbReference type="PROSITE" id="PS50043">
    <property type="entry name" value="HTH_LUXR_2"/>
    <property type="match status" value="1"/>
</dbReference>
<dbReference type="InterPro" id="IPR003593">
    <property type="entry name" value="AAA+_ATPase"/>
</dbReference>
<dbReference type="SMART" id="SM00382">
    <property type="entry name" value="AAA"/>
    <property type="match status" value="1"/>
</dbReference>
<evidence type="ECO:0000256" key="2">
    <source>
        <dbReference type="ARBA" id="ARBA00022840"/>
    </source>
</evidence>
<dbReference type="SUPFAM" id="SSF46894">
    <property type="entry name" value="C-terminal effector domain of the bipartite response regulators"/>
    <property type="match status" value="1"/>
</dbReference>
<dbReference type="Gene3D" id="1.10.10.10">
    <property type="entry name" value="Winged helix-like DNA-binding domain superfamily/Winged helix DNA-binding domain"/>
    <property type="match status" value="1"/>
</dbReference>
<dbReference type="GO" id="GO:0005737">
    <property type="term" value="C:cytoplasm"/>
    <property type="evidence" value="ECO:0007669"/>
    <property type="project" value="TreeGrafter"/>
</dbReference>
<dbReference type="GO" id="GO:0016887">
    <property type="term" value="F:ATP hydrolysis activity"/>
    <property type="evidence" value="ECO:0007669"/>
    <property type="project" value="InterPro"/>
</dbReference>
<proteinExistence type="predicted"/>
<dbReference type="InterPro" id="IPR000792">
    <property type="entry name" value="Tscrpt_reg_LuxR_C"/>
</dbReference>
<dbReference type="InterPro" id="IPR016032">
    <property type="entry name" value="Sig_transdc_resp-reg_C-effctor"/>
</dbReference>
<dbReference type="SMART" id="SM00421">
    <property type="entry name" value="HTH_LUXR"/>
    <property type="match status" value="1"/>
</dbReference>
<feature type="domain" description="HTH luxR-type" evidence="3">
    <location>
        <begin position="816"/>
        <end position="881"/>
    </location>
</feature>
<dbReference type="InterPro" id="IPR036388">
    <property type="entry name" value="WH-like_DNA-bd_sf"/>
</dbReference>
<dbReference type="PANTHER" id="PTHR16305:SF35">
    <property type="entry name" value="TRANSCRIPTIONAL ACTIVATOR DOMAIN"/>
    <property type="match status" value="1"/>
</dbReference>
<gene>
    <name evidence="4" type="ordered locus">Caci_3613</name>
</gene>
<accession>C7QAL7</accession>
<dbReference type="Pfam" id="PF00196">
    <property type="entry name" value="GerE"/>
    <property type="match status" value="1"/>
</dbReference>
<keyword evidence="2" id="KW-0067">ATP-binding</keyword>
<keyword evidence="1" id="KW-0547">Nucleotide-binding</keyword>
<evidence type="ECO:0000259" key="3">
    <source>
        <dbReference type="PROSITE" id="PS50043"/>
    </source>
</evidence>
<organism evidence="4 5">
    <name type="scientific">Catenulispora acidiphila (strain DSM 44928 / JCM 14897 / NBRC 102108 / NRRL B-24433 / ID139908)</name>
    <dbReference type="NCBI Taxonomy" id="479433"/>
    <lineage>
        <taxon>Bacteria</taxon>
        <taxon>Bacillati</taxon>
        <taxon>Actinomycetota</taxon>
        <taxon>Actinomycetes</taxon>
        <taxon>Catenulisporales</taxon>
        <taxon>Catenulisporaceae</taxon>
        <taxon>Catenulispora</taxon>
    </lineage>
</organism>
<keyword evidence="5" id="KW-1185">Reference proteome</keyword>
<dbReference type="KEGG" id="cai:Caci_3613"/>
<evidence type="ECO:0000313" key="5">
    <source>
        <dbReference type="Proteomes" id="UP000000851"/>
    </source>
</evidence>
<dbReference type="Gene3D" id="3.40.50.300">
    <property type="entry name" value="P-loop containing nucleotide triphosphate hydrolases"/>
    <property type="match status" value="1"/>
</dbReference>
<sequence length="884" mass="92882">MWPGSDDTFTGRDAELGILAAVLAPGGHGAVLTGGAGVGKTRLAAQAARQAQSDTPGTVIRRVRATASSRALPLGAFAPLLTEAVGMAADFSILIKAAELVLPADQPHSILIVDDAHLLDPLSASLLLHLVLARDAHILVTVRSGEPCPDAVTALWKDHLPRLDIGHLNENDTTALVERLLGGPLQSLTRRRFWRLTAGNPLYIHTAVDAAVASGALAPVAGLWRWRGGIAATPRLTELITERLDALEPAVYAAVETVAYGEPLGLDLLRRLTGAAAETAERARLITLIPDGRRLEAHLAHPLYGEAIRARTPKSTERRIHRHLAEALAATGGRRSGDTLRRARHTLDSAEPADPALLTQAAAQAIGFYELDLAVRCAHHAVQAGGPVEASLLLGMALSWLDRGTASETALAADVHRAVTEDQITAMAFTRAANLNWVAVQPDDADRVLEEGRQKLHTPQARAVLDAFGSAFTAHRGHADKALAMADAVLAVPDRPSTATVFATLGGTEALAVMGRADEVPARVTAGHAAIDQVPQFGIMRHALAAGHLNALLLAGRLDDADQAVTFYAGYTDVALALSGSLLMYGYHATNYFRGATALERGQISTAIGIIRDTFAGFSEEDPGSWAAMAALTLAQAHGAAGDPTATAAAIADLNRHYRPTTQGLIQPVVHLSSAWLAAAEGAVGKARTTAREAADCAARLGHLAVETVALHTAVRFGDRTCGPRLQALTSLVDGPRVQLAAQHAQAWSERDASKLLTVCTALADAGLPLIAAEAAAQAAIVRREAGDLRTEQTASAQARRLLAVCQGADTPALREALRPSPLTEREREVAALVAAGHSNRQIAEHLVVSVRTVEGHVYRACVKLGVADRAALAELTVTPAQDR</sequence>
<dbReference type="GO" id="GO:0006355">
    <property type="term" value="P:regulation of DNA-templated transcription"/>
    <property type="evidence" value="ECO:0007669"/>
    <property type="project" value="InterPro"/>
</dbReference>